<comment type="caution">
    <text evidence="2">The sequence shown here is derived from an EMBL/GenBank/DDBJ whole genome shotgun (WGS) entry which is preliminary data.</text>
</comment>
<reference evidence="2 3" key="1">
    <citation type="submission" date="2019-05" db="EMBL/GenBank/DDBJ databases">
        <title>Draft genome sequence of Nonomuraea turkmeniaca DSM 43926.</title>
        <authorList>
            <person name="Saricaoglu S."/>
            <person name="Isik K."/>
        </authorList>
    </citation>
    <scope>NUCLEOTIDE SEQUENCE [LARGE SCALE GENOMIC DNA]</scope>
    <source>
        <strain evidence="2 3">DSM 43926</strain>
    </source>
</reference>
<name>A0A5S4FUX2_9ACTN</name>
<dbReference type="Proteomes" id="UP000309128">
    <property type="component" value="Unassembled WGS sequence"/>
</dbReference>
<dbReference type="AlphaFoldDB" id="A0A5S4FUX2"/>
<evidence type="ECO:0000256" key="1">
    <source>
        <dbReference type="SAM" id="MobiDB-lite"/>
    </source>
</evidence>
<evidence type="ECO:0000313" key="3">
    <source>
        <dbReference type="Proteomes" id="UP000309128"/>
    </source>
</evidence>
<feature type="compositionally biased region" description="Basic and acidic residues" evidence="1">
    <location>
        <begin position="24"/>
        <end position="37"/>
    </location>
</feature>
<feature type="compositionally biased region" description="Gly residues" evidence="1">
    <location>
        <begin position="1"/>
        <end position="21"/>
    </location>
</feature>
<proteinExistence type="predicted"/>
<protein>
    <submittedName>
        <fullName evidence="2">Uncharacterized protein</fullName>
    </submittedName>
</protein>
<dbReference type="EMBL" id="VCKY01000010">
    <property type="protein sequence ID" value="TMR24402.1"/>
    <property type="molecule type" value="Genomic_DNA"/>
</dbReference>
<sequence length="74" mass="7532">MPGPGVGDRRGLGPGGRGGPGFRKHADDHGRAAQEHLRHAGPGWRFAVVLTGQSQADVLNPLTGPVAVPAVPVP</sequence>
<gene>
    <name evidence="2" type="ORF">ETD86_04520</name>
</gene>
<keyword evidence="3" id="KW-1185">Reference proteome</keyword>
<organism evidence="2 3">
    <name type="scientific">Nonomuraea turkmeniaca</name>
    <dbReference type="NCBI Taxonomy" id="103838"/>
    <lineage>
        <taxon>Bacteria</taxon>
        <taxon>Bacillati</taxon>
        <taxon>Actinomycetota</taxon>
        <taxon>Actinomycetes</taxon>
        <taxon>Streptosporangiales</taxon>
        <taxon>Streptosporangiaceae</taxon>
        <taxon>Nonomuraea</taxon>
    </lineage>
</organism>
<dbReference type="RefSeq" id="WP_138664810.1">
    <property type="nucleotide sequence ID" value="NZ_VCKY01000010.1"/>
</dbReference>
<feature type="region of interest" description="Disordered" evidence="1">
    <location>
        <begin position="1"/>
        <end position="37"/>
    </location>
</feature>
<accession>A0A5S4FUX2</accession>
<evidence type="ECO:0000313" key="2">
    <source>
        <dbReference type="EMBL" id="TMR24402.1"/>
    </source>
</evidence>